<dbReference type="OrthoDB" id="288203at2759"/>
<evidence type="ECO:0000259" key="6">
    <source>
        <dbReference type="Pfam" id="PF00916"/>
    </source>
</evidence>
<organism evidence="7 8">
    <name type="scientific">Triparma retinervis</name>
    <dbReference type="NCBI Taxonomy" id="2557542"/>
    <lineage>
        <taxon>Eukaryota</taxon>
        <taxon>Sar</taxon>
        <taxon>Stramenopiles</taxon>
        <taxon>Ochrophyta</taxon>
        <taxon>Bolidophyceae</taxon>
        <taxon>Parmales</taxon>
        <taxon>Triparmaceae</taxon>
        <taxon>Triparma</taxon>
    </lineage>
</organism>
<accession>A0A9W7DR42</accession>
<feature type="transmembrane region" description="Helical" evidence="5">
    <location>
        <begin position="174"/>
        <end position="195"/>
    </location>
</feature>
<comment type="caution">
    <text evidence="7">The sequence shown here is derived from an EMBL/GenBank/DDBJ whole genome shotgun (WGS) entry which is preliminary data.</text>
</comment>
<protein>
    <recommendedName>
        <fullName evidence="6">SLC26A/SulP transporter domain-containing protein</fullName>
    </recommendedName>
</protein>
<dbReference type="AlphaFoldDB" id="A0A9W7DR42"/>
<evidence type="ECO:0000256" key="2">
    <source>
        <dbReference type="ARBA" id="ARBA00022692"/>
    </source>
</evidence>
<dbReference type="Pfam" id="PF00916">
    <property type="entry name" value="Sulfate_transp"/>
    <property type="match status" value="1"/>
</dbReference>
<evidence type="ECO:0000256" key="5">
    <source>
        <dbReference type="SAM" id="Phobius"/>
    </source>
</evidence>
<proteinExistence type="predicted"/>
<gene>
    <name evidence="7" type="ORF">TrRE_jg4880</name>
</gene>
<feature type="transmembrane region" description="Helical" evidence="5">
    <location>
        <begin position="108"/>
        <end position="131"/>
    </location>
</feature>
<keyword evidence="2 5" id="KW-0812">Transmembrane</keyword>
<dbReference type="PANTHER" id="PTHR11814">
    <property type="entry name" value="SULFATE TRANSPORTER"/>
    <property type="match status" value="1"/>
</dbReference>
<dbReference type="EMBL" id="BRXZ01003304">
    <property type="protein sequence ID" value="GMH52128.1"/>
    <property type="molecule type" value="Genomic_DNA"/>
</dbReference>
<feature type="transmembrane region" description="Helical" evidence="5">
    <location>
        <begin position="272"/>
        <end position="291"/>
    </location>
</feature>
<evidence type="ECO:0000256" key="3">
    <source>
        <dbReference type="ARBA" id="ARBA00022989"/>
    </source>
</evidence>
<evidence type="ECO:0000256" key="4">
    <source>
        <dbReference type="ARBA" id="ARBA00023136"/>
    </source>
</evidence>
<feature type="transmembrane region" description="Helical" evidence="5">
    <location>
        <begin position="69"/>
        <end position="87"/>
    </location>
</feature>
<name>A0A9W7DR42_9STRA</name>
<dbReference type="InterPro" id="IPR001902">
    <property type="entry name" value="SLC26A/SulP_fam"/>
</dbReference>
<sequence length="344" mass="35936">MGGASFAFGMRPGVIAGSAAVAAVPLGAFVSESGGRVDLIPAVVLLAAVFEFSVAALNQTRLIELVSESILAGFLNALSLLLFLSQLKTLSSPEAVSVTLLCAAISQFLPSTVLPSSLVGITVASAISPLFNLPTLGSTFDPSVFSFGFSAIPAFLTPTEILDSLQNVDLQTLSCILPASFTIAFISIVETLLAAKMVDDFKCEDLCAVFIEDEELDSSSPPPSFSFLLPSDVPTQSVLALSAGNAISALFGGFGGCALIPQTVLNLNSGGGSIASMISFTATCSLIILLSPLLSNISLAALTGVMFTVCYQTVQWDSMRRIFSDALEKRHVERLSELESEKEE</sequence>
<feature type="transmembrane region" description="Helical" evidence="5">
    <location>
        <begin position="37"/>
        <end position="57"/>
    </location>
</feature>
<evidence type="ECO:0000313" key="8">
    <source>
        <dbReference type="Proteomes" id="UP001165082"/>
    </source>
</evidence>
<feature type="transmembrane region" description="Helical" evidence="5">
    <location>
        <begin position="238"/>
        <end position="260"/>
    </location>
</feature>
<dbReference type="GO" id="GO:0016020">
    <property type="term" value="C:membrane"/>
    <property type="evidence" value="ECO:0007669"/>
    <property type="project" value="UniProtKB-SubCell"/>
</dbReference>
<feature type="transmembrane region" description="Helical" evidence="5">
    <location>
        <begin position="12"/>
        <end position="30"/>
    </location>
</feature>
<feature type="transmembrane region" description="Helical" evidence="5">
    <location>
        <begin position="297"/>
        <end position="314"/>
    </location>
</feature>
<evidence type="ECO:0000313" key="7">
    <source>
        <dbReference type="EMBL" id="GMH52128.1"/>
    </source>
</evidence>
<feature type="domain" description="SLC26A/SulP transporter" evidence="6">
    <location>
        <begin position="238"/>
        <end position="322"/>
    </location>
</feature>
<keyword evidence="8" id="KW-1185">Reference proteome</keyword>
<reference evidence="7" key="1">
    <citation type="submission" date="2022-07" db="EMBL/GenBank/DDBJ databases">
        <title>Genome analysis of Parmales, a sister group of diatoms, reveals the evolutionary specialization of diatoms from phago-mixotrophs to photoautotrophs.</title>
        <authorList>
            <person name="Ban H."/>
            <person name="Sato S."/>
            <person name="Yoshikawa S."/>
            <person name="Kazumasa Y."/>
            <person name="Nakamura Y."/>
            <person name="Ichinomiya M."/>
            <person name="Saitoh K."/>
            <person name="Sato N."/>
            <person name="Blanc-Mathieu R."/>
            <person name="Endo H."/>
            <person name="Kuwata A."/>
            <person name="Ogata H."/>
        </authorList>
    </citation>
    <scope>NUCLEOTIDE SEQUENCE</scope>
</reference>
<dbReference type="InterPro" id="IPR011547">
    <property type="entry name" value="SLC26A/SulP_dom"/>
</dbReference>
<dbReference type="Proteomes" id="UP001165082">
    <property type="component" value="Unassembled WGS sequence"/>
</dbReference>
<comment type="subcellular location">
    <subcellularLocation>
        <location evidence="1">Membrane</location>
        <topology evidence="1">Multi-pass membrane protein</topology>
    </subcellularLocation>
</comment>
<evidence type="ECO:0000256" key="1">
    <source>
        <dbReference type="ARBA" id="ARBA00004141"/>
    </source>
</evidence>
<dbReference type="GO" id="GO:0055085">
    <property type="term" value="P:transmembrane transport"/>
    <property type="evidence" value="ECO:0007669"/>
    <property type="project" value="InterPro"/>
</dbReference>
<keyword evidence="3 5" id="KW-1133">Transmembrane helix</keyword>
<keyword evidence="4 5" id="KW-0472">Membrane</keyword>